<evidence type="ECO:0000259" key="3">
    <source>
        <dbReference type="PROSITE" id="PS50003"/>
    </source>
</evidence>
<dbReference type="OrthoDB" id="5598057at2759"/>
<evidence type="ECO:0000313" key="4">
    <source>
        <dbReference type="EMBL" id="POY76721.1"/>
    </source>
</evidence>
<dbReference type="SUPFAM" id="SSF103657">
    <property type="entry name" value="BAR/IMD domain-like"/>
    <property type="match status" value="1"/>
</dbReference>
<evidence type="ECO:0000313" key="5">
    <source>
        <dbReference type="Proteomes" id="UP000237144"/>
    </source>
</evidence>
<dbReference type="SMART" id="SM00233">
    <property type="entry name" value="PH"/>
    <property type="match status" value="1"/>
</dbReference>
<dbReference type="PANTHER" id="PTHR31941:SF1">
    <property type="entry name" value="CYTOSKELETAL SIGNALING PROTEIN SLM1"/>
    <property type="match status" value="1"/>
</dbReference>
<dbReference type="Pfam" id="PF20400">
    <property type="entry name" value="BAR_4"/>
    <property type="match status" value="2"/>
</dbReference>
<dbReference type="InterPro" id="IPR001849">
    <property type="entry name" value="PH_domain"/>
</dbReference>
<gene>
    <name evidence="4" type="ORF">BMF94_0313</name>
</gene>
<feature type="compositionally biased region" description="Basic and acidic residues" evidence="2">
    <location>
        <begin position="114"/>
        <end position="127"/>
    </location>
</feature>
<dbReference type="Gene3D" id="2.30.29.30">
    <property type="entry name" value="Pleckstrin-homology domain (PH domain)/Phosphotyrosine-binding domain (PTB)"/>
    <property type="match status" value="1"/>
</dbReference>
<dbReference type="InterPro" id="IPR046869">
    <property type="entry name" value="SLM1/RGC1-like_PH"/>
</dbReference>
<dbReference type="PANTHER" id="PTHR31941">
    <property type="entry name" value="CYTOSKELETAL SIGNALING PROTEIN SLM1"/>
    <property type="match status" value="1"/>
</dbReference>
<feature type="compositionally biased region" description="Basic and acidic residues" evidence="2">
    <location>
        <begin position="974"/>
        <end position="1023"/>
    </location>
</feature>
<dbReference type="InterPro" id="IPR011993">
    <property type="entry name" value="PH-like_dom_sf"/>
</dbReference>
<feature type="compositionally biased region" description="Pro residues" evidence="2">
    <location>
        <begin position="619"/>
        <end position="631"/>
    </location>
</feature>
<feature type="compositionally biased region" description="Pro residues" evidence="2">
    <location>
        <begin position="480"/>
        <end position="492"/>
    </location>
</feature>
<comment type="caution">
    <text evidence="4">The sequence shown here is derived from an EMBL/GenBank/DDBJ whole genome shotgun (WGS) entry which is preliminary data.</text>
</comment>
<dbReference type="InterPro" id="IPR046868">
    <property type="entry name" value="BAR_4"/>
</dbReference>
<dbReference type="EMBL" id="PJQD01000002">
    <property type="protein sequence ID" value="POY76721.1"/>
    <property type="molecule type" value="Genomic_DNA"/>
</dbReference>
<dbReference type="SUPFAM" id="SSF50729">
    <property type="entry name" value="PH domain-like"/>
    <property type="match status" value="2"/>
</dbReference>
<feature type="region of interest" description="Disordered" evidence="2">
    <location>
        <begin position="479"/>
        <end position="506"/>
    </location>
</feature>
<accession>A0A2S5BIW9</accession>
<feature type="compositionally biased region" description="Acidic residues" evidence="2">
    <location>
        <begin position="946"/>
        <end position="959"/>
    </location>
</feature>
<feature type="compositionally biased region" description="Basic and acidic residues" evidence="2">
    <location>
        <begin position="777"/>
        <end position="798"/>
    </location>
</feature>
<feature type="compositionally biased region" description="Low complexity" evidence="2">
    <location>
        <begin position="11"/>
        <end position="40"/>
    </location>
</feature>
<feature type="domain" description="PH" evidence="3">
    <location>
        <begin position="384"/>
        <end position="564"/>
    </location>
</feature>
<feature type="region of interest" description="Disordered" evidence="2">
    <location>
        <begin position="114"/>
        <end position="137"/>
    </location>
</feature>
<dbReference type="PROSITE" id="PS50003">
    <property type="entry name" value="PH_DOMAIN"/>
    <property type="match status" value="1"/>
</dbReference>
<feature type="compositionally biased region" description="Low complexity" evidence="2">
    <location>
        <begin position="663"/>
        <end position="680"/>
    </location>
</feature>
<protein>
    <recommendedName>
        <fullName evidence="3">PH domain-containing protein</fullName>
    </recommendedName>
</protein>
<feature type="compositionally biased region" description="Gly residues" evidence="2">
    <location>
        <begin position="696"/>
        <end position="709"/>
    </location>
</feature>
<feature type="compositionally biased region" description="Basic residues" evidence="2">
    <location>
        <begin position="880"/>
        <end position="891"/>
    </location>
</feature>
<dbReference type="AlphaFoldDB" id="A0A2S5BIW9"/>
<reference evidence="4 5" key="1">
    <citation type="journal article" date="2018" name="Front. Microbiol.">
        <title>Prospects for Fungal Bioremediation of Acidic Radioactive Waste Sites: Characterization and Genome Sequence of Rhodotorula taiwanensis MD1149.</title>
        <authorList>
            <person name="Tkavc R."/>
            <person name="Matrosova V.Y."/>
            <person name="Grichenko O.E."/>
            <person name="Gostincar C."/>
            <person name="Volpe R.P."/>
            <person name="Klimenkova P."/>
            <person name="Gaidamakova E.K."/>
            <person name="Zhou C.E."/>
            <person name="Stewart B.J."/>
            <person name="Lyman M.G."/>
            <person name="Malfatti S.A."/>
            <person name="Rubinfeld B."/>
            <person name="Courtot M."/>
            <person name="Singh J."/>
            <person name="Dalgard C.L."/>
            <person name="Hamilton T."/>
            <person name="Frey K.G."/>
            <person name="Gunde-Cimerman N."/>
            <person name="Dugan L."/>
            <person name="Daly M.J."/>
        </authorList>
    </citation>
    <scope>NUCLEOTIDE SEQUENCE [LARGE SCALE GENOMIC DNA]</scope>
    <source>
        <strain evidence="4 5">MD1149</strain>
    </source>
</reference>
<name>A0A2S5BIW9_9BASI</name>
<dbReference type="InterPro" id="IPR027267">
    <property type="entry name" value="AH/BAR_dom_sf"/>
</dbReference>
<feature type="region of interest" description="Disordered" evidence="2">
    <location>
        <begin position="1"/>
        <end position="54"/>
    </location>
</feature>
<proteinExistence type="predicted"/>
<evidence type="ECO:0000256" key="2">
    <source>
        <dbReference type="SAM" id="MobiDB-lite"/>
    </source>
</evidence>
<keyword evidence="5" id="KW-1185">Reference proteome</keyword>
<dbReference type="Gene3D" id="1.20.1270.60">
    <property type="entry name" value="Arfaptin homology (AH) domain/BAR domain"/>
    <property type="match status" value="1"/>
</dbReference>
<sequence>MLRLASYGVGSSSAAAPATSPTPNSPNLDSATSPVASPPLASAPPPGGGLATEPQPHQLLISRTHELRRIATGLATWFTNLAQLHHQHSLLLSKLAPLTTPFKENALFIPLHEIDPPAKPRTDEPDRGGQLGGTGQEGWQDIFHQANSTSSRVAAHHAQLAKDLQQHVVAPLNKLAFELKSHGQLLERDLQKPVDNVQRERDLVQPLYSRLDKAIAHVAKIASKQDEQKNALAASTSSSWSFSLGSSSASSQSAVAGKLLAAAEDPVLLRAHIEARVRVLLDRERDLAALVRKWTEKCSDRELAAFETVKQAWSQYERLNSAILLESQQLGMFLAATVDAVPLDAEWQHFVEKRFPATVLDVDGQPERTVDQVEWAGKGHELTKVVKEGLLERQTSILKSWKPAYFILTPAGILHVYGPPPASVNLADPAPAASSPEHEAADSDSIAIKEVPLSPTAQYLILHSSPHVSLNLSQCFLGPMPTPQSQGPPSPSPAEIEAGTATPVPPPATRPPALDAVFTLIEATVVGKELTMTSSGARHVVRCKGENGWEEMGGWVAEIGKFCAVPSAPPPPSPPTPTQPVMLTVPSLPEDGHLDGSFATDREEDIASSAPPSHSRAVPPLPNRSVPPLPPRDFDGDVGRPIAGGFDISTLTGPPPALPPRDSFLSQTSSTSSVTRHSLLMSDSEAGDASYLDGSDIGGGGGGVDGGGDLSHALASFGFRSHGIGREDADNDDDDGLMASGIEGGRSHREREDTPATTIHDGDTDAEKPSSATPSERGADDEGDEAHGHVAKSEHETEGDLGQSVPEEGDAHVGDQSTDKHDDESISVEETETASAAVSETEGGDESDTSAFEPSTGGEGDHDGERSTPNPSEGGLTVPKSKKGKKKRKSKGKDTSATATPLNEPESAEAGDAQPTSAPGSPKIEPSDAQPEATTEQSHESKPEDGGEGEVENAGEDNGEEVKPPLELEEVEEAPEHVHDGEQHDHKDGEQHDHKDGEQYEHHQDGEQHDHHHDSDNHEHHHQ</sequence>
<dbReference type="Pfam" id="PF20399">
    <property type="entry name" value="PH_20"/>
    <property type="match status" value="1"/>
</dbReference>
<feature type="compositionally biased region" description="Basic and acidic residues" evidence="2">
    <location>
        <begin position="745"/>
        <end position="768"/>
    </location>
</feature>
<dbReference type="Proteomes" id="UP000237144">
    <property type="component" value="Unassembled WGS sequence"/>
</dbReference>
<organism evidence="4 5">
    <name type="scientific">Rhodotorula taiwanensis</name>
    <dbReference type="NCBI Taxonomy" id="741276"/>
    <lineage>
        <taxon>Eukaryota</taxon>
        <taxon>Fungi</taxon>
        <taxon>Dikarya</taxon>
        <taxon>Basidiomycota</taxon>
        <taxon>Pucciniomycotina</taxon>
        <taxon>Microbotryomycetes</taxon>
        <taxon>Sporidiobolales</taxon>
        <taxon>Sporidiobolaceae</taxon>
        <taxon>Rhodotorula</taxon>
    </lineage>
</organism>
<feature type="compositionally biased region" description="Basic and acidic residues" evidence="2">
    <location>
        <begin position="809"/>
        <end position="824"/>
    </location>
</feature>
<feature type="region of interest" description="Disordered" evidence="2">
    <location>
        <begin position="567"/>
        <end position="1023"/>
    </location>
</feature>
<keyword evidence="1" id="KW-0597">Phosphoprotein</keyword>
<feature type="compositionally biased region" description="Pro residues" evidence="2">
    <location>
        <begin position="567"/>
        <end position="578"/>
    </location>
</feature>
<evidence type="ECO:0000256" key="1">
    <source>
        <dbReference type="ARBA" id="ARBA00022553"/>
    </source>
</evidence>